<feature type="repeat" description="WD" evidence="3">
    <location>
        <begin position="49"/>
        <end position="90"/>
    </location>
</feature>
<dbReference type="PANTHER" id="PTHR22847">
    <property type="entry name" value="WD40 REPEAT PROTEIN"/>
    <property type="match status" value="1"/>
</dbReference>
<sequence length="209" mass="22804">MVAPKVFQVGPGLIGRVSFSPDGGRFVSKSSDDIRIWDASWRMEETKTTPEEREKISSISLSPGGKFIASGSLDGSIYLWNVLTGELGKKLKLRSSVASVAFSPANERHIAFGSNDKKVDVWDVTDNKTVTIGNHTDWVTSVVFSPDGKHVASCSGDDLIRIWNVNRRKLSVSPLAGHEDSVNAVAYSPDGKRLVSGSRDKTVRIWKSV</sequence>
<dbReference type="STRING" id="2282107.A0A286UTT5"/>
<evidence type="ECO:0000256" key="3">
    <source>
        <dbReference type="PROSITE-ProRule" id="PRU00221"/>
    </source>
</evidence>
<dbReference type="InterPro" id="IPR020472">
    <property type="entry name" value="WD40_PAC1"/>
</dbReference>
<dbReference type="PROSITE" id="PS50082">
    <property type="entry name" value="WD_REPEATS_2"/>
    <property type="match status" value="4"/>
</dbReference>
<gene>
    <name evidence="4" type="ORF">PNOK_0008000</name>
</gene>
<dbReference type="Pfam" id="PF00400">
    <property type="entry name" value="WD40"/>
    <property type="match status" value="4"/>
</dbReference>
<evidence type="ECO:0000256" key="1">
    <source>
        <dbReference type="ARBA" id="ARBA00022574"/>
    </source>
</evidence>
<dbReference type="PROSITE" id="PS00678">
    <property type="entry name" value="WD_REPEATS_1"/>
    <property type="match status" value="2"/>
</dbReference>
<reference evidence="4 5" key="1">
    <citation type="journal article" date="2017" name="Mol. Ecol.">
        <title>Comparative and population genomic landscape of Phellinus noxius: A hypervariable fungus causing root rot in trees.</title>
        <authorList>
            <person name="Chung C.L."/>
            <person name="Lee T.J."/>
            <person name="Akiba M."/>
            <person name="Lee H.H."/>
            <person name="Kuo T.H."/>
            <person name="Liu D."/>
            <person name="Ke H.M."/>
            <person name="Yokoi T."/>
            <person name="Roa M.B."/>
            <person name="Lu M.J."/>
            <person name="Chang Y.Y."/>
            <person name="Ann P.J."/>
            <person name="Tsai J.N."/>
            <person name="Chen C.Y."/>
            <person name="Tzean S.S."/>
            <person name="Ota Y."/>
            <person name="Hattori T."/>
            <person name="Sahashi N."/>
            <person name="Liou R.F."/>
            <person name="Kikuchi T."/>
            <person name="Tsai I.J."/>
        </authorList>
    </citation>
    <scope>NUCLEOTIDE SEQUENCE [LARGE SCALE GENOMIC DNA]</scope>
    <source>
        <strain evidence="4 5">FFPRI411160</strain>
    </source>
</reference>
<evidence type="ECO:0000256" key="2">
    <source>
        <dbReference type="ARBA" id="ARBA00022737"/>
    </source>
</evidence>
<dbReference type="SUPFAM" id="SSF50978">
    <property type="entry name" value="WD40 repeat-like"/>
    <property type="match status" value="1"/>
</dbReference>
<dbReference type="PROSITE" id="PS50294">
    <property type="entry name" value="WD_REPEATS_REGION"/>
    <property type="match status" value="3"/>
</dbReference>
<name>A0A286UTT5_9AGAM</name>
<dbReference type="GO" id="GO:0005634">
    <property type="term" value="C:nucleus"/>
    <property type="evidence" value="ECO:0007669"/>
    <property type="project" value="TreeGrafter"/>
</dbReference>
<dbReference type="GO" id="GO:1990234">
    <property type="term" value="C:transferase complex"/>
    <property type="evidence" value="ECO:0007669"/>
    <property type="project" value="UniProtKB-ARBA"/>
</dbReference>
<dbReference type="Proteomes" id="UP000217199">
    <property type="component" value="Unassembled WGS sequence"/>
</dbReference>
<dbReference type="InterPro" id="IPR001680">
    <property type="entry name" value="WD40_rpt"/>
</dbReference>
<dbReference type="Gene3D" id="2.130.10.10">
    <property type="entry name" value="YVTN repeat-like/Quinoprotein amine dehydrogenase"/>
    <property type="match status" value="2"/>
</dbReference>
<dbReference type="SMART" id="SM00320">
    <property type="entry name" value="WD40"/>
    <property type="match status" value="5"/>
</dbReference>
<dbReference type="InterPro" id="IPR036322">
    <property type="entry name" value="WD40_repeat_dom_sf"/>
</dbReference>
<organism evidence="4 5">
    <name type="scientific">Pyrrhoderma noxium</name>
    <dbReference type="NCBI Taxonomy" id="2282107"/>
    <lineage>
        <taxon>Eukaryota</taxon>
        <taxon>Fungi</taxon>
        <taxon>Dikarya</taxon>
        <taxon>Basidiomycota</taxon>
        <taxon>Agaricomycotina</taxon>
        <taxon>Agaricomycetes</taxon>
        <taxon>Hymenochaetales</taxon>
        <taxon>Hymenochaetaceae</taxon>
        <taxon>Pyrrhoderma</taxon>
    </lineage>
</organism>
<keyword evidence="2" id="KW-0677">Repeat</keyword>
<feature type="repeat" description="WD" evidence="3">
    <location>
        <begin position="175"/>
        <end position="209"/>
    </location>
</feature>
<evidence type="ECO:0000313" key="4">
    <source>
        <dbReference type="EMBL" id="PAV23013.1"/>
    </source>
</evidence>
<dbReference type="InterPro" id="IPR019775">
    <property type="entry name" value="WD40_repeat_CS"/>
</dbReference>
<protein>
    <submittedName>
        <fullName evidence="4">WD40 domain containing protein</fullName>
    </submittedName>
</protein>
<dbReference type="InterPro" id="IPR015943">
    <property type="entry name" value="WD40/YVTN_repeat-like_dom_sf"/>
</dbReference>
<feature type="repeat" description="WD" evidence="3">
    <location>
        <begin position="132"/>
        <end position="173"/>
    </location>
</feature>
<dbReference type="InParanoid" id="A0A286UTT5"/>
<accession>A0A286UTT5</accession>
<dbReference type="PANTHER" id="PTHR22847:SF637">
    <property type="entry name" value="WD REPEAT DOMAIN 5B"/>
    <property type="match status" value="1"/>
</dbReference>
<dbReference type="AlphaFoldDB" id="A0A286UTT5"/>
<proteinExistence type="predicted"/>
<feature type="repeat" description="WD" evidence="3">
    <location>
        <begin position="95"/>
        <end position="132"/>
    </location>
</feature>
<keyword evidence="5" id="KW-1185">Reference proteome</keyword>
<dbReference type="PRINTS" id="PR00320">
    <property type="entry name" value="GPROTEINBRPT"/>
</dbReference>
<comment type="caution">
    <text evidence="4">The sequence shown here is derived from an EMBL/GenBank/DDBJ whole genome shotgun (WGS) entry which is preliminary data.</text>
</comment>
<dbReference type="OrthoDB" id="6262491at2759"/>
<dbReference type="CDD" id="cd00200">
    <property type="entry name" value="WD40"/>
    <property type="match status" value="1"/>
</dbReference>
<dbReference type="EMBL" id="NBII01000001">
    <property type="protein sequence ID" value="PAV23013.1"/>
    <property type="molecule type" value="Genomic_DNA"/>
</dbReference>
<keyword evidence="1 3" id="KW-0853">WD repeat</keyword>
<evidence type="ECO:0000313" key="5">
    <source>
        <dbReference type="Proteomes" id="UP000217199"/>
    </source>
</evidence>